<feature type="region of interest" description="Disordered" evidence="1">
    <location>
        <begin position="542"/>
        <end position="577"/>
    </location>
</feature>
<feature type="compositionally biased region" description="Gly residues" evidence="1">
    <location>
        <begin position="387"/>
        <end position="405"/>
    </location>
</feature>
<feature type="compositionally biased region" description="Basic and acidic residues" evidence="1">
    <location>
        <begin position="243"/>
        <end position="253"/>
    </location>
</feature>
<feature type="region of interest" description="Disordered" evidence="1">
    <location>
        <begin position="1"/>
        <end position="34"/>
    </location>
</feature>
<feature type="compositionally biased region" description="Basic and acidic residues" evidence="1">
    <location>
        <begin position="160"/>
        <end position="185"/>
    </location>
</feature>
<feature type="region of interest" description="Disordered" evidence="1">
    <location>
        <begin position="335"/>
        <end position="357"/>
    </location>
</feature>
<feature type="compositionally biased region" description="Basic and acidic residues" evidence="1">
    <location>
        <begin position="461"/>
        <end position="472"/>
    </location>
</feature>
<keyword evidence="3" id="KW-1185">Reference proteome</keyword>
<gene>
    <name evidence="2" type="ORF">B0J12DRAFT_272031</name>
</gene>
<feature type="region of interest" description="Disordered" evidence="1">
    <location>
        <begin position="243"/>
        <end position="283"/>
    </location>
</feature>
<sequence length="698" mass="75359">ALYRSPQPKHQHGGTITHPTTLTPCQPPPTPRARANTAARHRHVLDPTRRVLVAATHTTTSSFTTAALSTAIASSTTTASASASATTTSTPTIASLIVFNALSSIASIAINPLLSAAATHHHHHYLSTICYNLTTSSTTMTNIIKQTSKQVKAAFRKRGDRPSEREIRMLEREAAADRRAEEIKQKEKRKRENKKRREEKERREREARRKNGVSDASQACGWSLSQHRAKNWFQSYLKKTNERPDKEVGRGQSEETDAEAFEPDSKILPNAQPEATGEDHGEPLALVSAANEQHACDYITPPTAPRASAQPCSPCSDDGLDDVFSTVLSQVMEPAVPAPAEPAHAESEHAEPEPVVPAPETEAMSAYQLWDDDGTDDEELVRALEGIGEGNGKSIGGSVGEGAGESVGQSIAEGVGGSIEDGRTEETRDAIPQSSPWNHDCTDDECLLELCEEVGEGTGARIREEKPAEACDRFPQPSPWDNDGTTDDELLEASKAIEEGDKELWDFDDIDESALLDAVQGQTPVSKARLVKTAQPVNDADELPAMNISIEAEPSRDSARTPLAARHRSESFSDSFLPSSDFDLTVEDVEGAMSVPEPVANVSRPIAKALDHTSVAPTRPASMPPPPKPTGKRKFDASMGIDLPPVKQRRILAPKRSSATNVMAPAPAMAPSRPSRFAEFGLSTQLLADAVCDEDLDF</sequence>
<dbReference type="Proteomes" id="UP000774617">
    <property type="component" value="Unassembled WGS sequence"/>
</dbReference>
<organism evidence="2 3">
    <name type="scientific">Macrophomina phaseolina</name>
    <dbReference type="NCBI Taxonomy" id="35725"/>
    <lineage>
        <taxon>Eukaryota</taxon>
        <taxon>Fungi</taxon>
        <taxon>Dikarya</taxon>
        <taxon>Ascomycota</taxon>
        <taxon>Pezizomycotina</taxon>
        <taxon>Dothideomycetes</taxon>
        <taxon>Dothideomycetes incertae sedis</taxon>
        <taxon>Botryosphaeriales</taxon>
        <taxon>Botryosphaeriaceae</taxon>
        <taxon>Macrophomina</taxon>
    </lineage>
</organism>
<feature type="compositionally biased region" description="Basic and acidic residues" evidence="1">
    <location>
        <begin position="420"/>
        <end position="429"/>
    </location>
</feature>
<feature type="region of interest" description="Disordered" evidence="1">
    <location>
        <begin position="653"/>
        <end position="672"/>
    </location>
</feature>
<protein>
    <submittedName>
        <fullName evidence="2">Uncharacterized protein</fullName>
    </submittedName>
</protein>
<feature type="compositionally biased region" description="Basic and acidic residues" evidence="1">
    <location>
        <begin position="195"/>
        <end position="209"/>
    </location>
</feature>
<feature type="region of interest" description="Disordered" evidence="1">
    <location>
        <begin position="611"/>
        <end position="640"/>
    </location>
</feature>
<feature type="region of interest" description="Disordered" evidence="1">
    <location>
        <begin position="460"/>
        <end position="487"/>
    </location>
</feature>
<evidence type="ECO:0000256" key="1">
    <source>
        <dbReference type="SAM" id="MobiDB-lite"/>
    </source>
</evidence>
<dbReference type="EMBL" id="JAGTJR010000037">
    <property type="protein sequence ID" value="KAH7034211.1"/>
    <property type="molecule type" value="Genomic_DNA"/>
</dbReference>
<name>A0ABQ8FXS7_9PEZI</name>
<feature type="compositionally biased region" description="Low complexity" evidence="1">
    <location>
        <begin position="663"/>
        <end position="672"/>
    </location>
</feature>
<feature type="region of interest" description="Disordered" evidence="1">
    <location>
        <begin position="153"/>
        <end position="221"/>
    </location>
</feature>
<evidence type="ECO:0000313" key="2">
    <source>
        <dbReference type="EMBL" id="KAH7034211.1"/>
    </source>
</evidence>
<feature type="region of interest" description="Disordered" evidence="1">
    <location>
        <begin position="385"/>
        <end position="439"/>
    </location>
</feature>
<feature type="compositionally biased region" description="Basic and acidic residues" evidence="1">
    <location>
        <begin position="343"/>
        <end position="352"/>
    </location>
</feature>
<proteinExistence type="predicted"/>
<evidence type="ECO:0000313" key="3">
    <source>
        <dbReference type="Proteomes" id="UP000774617"/>
    </source>
</evidence>
<feature type="non-terminal residue" evidence="2">
    <location>
        <position position="1"/>
    </location>
</feature>
<comment type="caution">
    <text evidence="2">The sequence shown here is derived from an EMBL/GenBank/DDBJ whole genome shotgun (WGS) entry which is preliminary data.</text>
</comment>
<accession>A0ABQ8FXS7</accession>
<reference evidence="2 3" key="1">
    <citation type="journal article" date="2021" name="Nat. Commun.">
        <title>Genetic determinants of endophytism in the Arabidopsis root mycobiome.</title>
        <authorList>
            <person name="Mesny F."/>
            <person name="Miyauchi S."/>
            <person name="Thiergart T."/>
            <person name="Pickel B."/>
            <person name="Atanasova L."/>
            <person name="Karlsson M."/>
            <person name="Huettel B."/>
            <person name="Barry K.W."/>
            <person name="Haridas S."/>
            <person name="Chen C."/>
            <person name="Bauer D."/>
            <person name="Andreopoulos W."/>
            <person name="Pangilinan J."/>
            <person name="LaButti K."/>
            <person name="Riley R."/>
            <person name="Lipzen A."/>
            <person name="Clum A."/>
            <person name="Drula E."/>
            <person name="Henrissat B."/>
            <person name="Kohler A."/>
            <person name="Grigoriev I.V."/>
            <person name="Martin F.M."/>
            <person name="Hacquard S."/>
        </authorList>
    </citation>
    <scope>NUCLEOTIDE SEQUENCE [LARGE SCALE GENOMIC DNA]</scope>
    <source>
        <strain evidence="2 3">MPI-SDFR-AT-0080</strain>
    </source>
</reference>